<name>A0A062U2I5_9PROT</name>
<comment type="caution">
    <text evidence="1">The sequence shown here is derived from an EMBL/GenBank/DDBJ whole genome shotgun (WGS) entry which is preliminary data.</text>
</comment>
<dbReference type="Proteomes" id="UP000249123">
    <property type="component" value="Unassembled WGS sequence"/>
</dbReference>
<sequence>MKKAECEQAVRHLCHQWRKECGFSSTPADQLSFGSFLSWVQQNYSSYLDFRTTTSVSYDVEMWFDDEFKQNWRR</sequence>
<proteinExistence type="predicted"/>
<evidence type="ECO:0000313" key="2">
    <source>
        <dbReference type="Proteomes" id="UP000249123"/>
    </source>
</evidence>
<dbReference type="STRING" id="1280941.HY2_14130"/>
<gene>
    <name evidence="1" type="ORF">HY3_14610</name>
</gene>
<protein>
    <submittedName>
        <fullName evidence="1">Uncharacterized protein</fullName>
    </submittedName>
</protein>
<accession>A0A062U2I5</accession>
<organism evidence="1 2">
    <name type="scientific">Hyphomonas pacifica</name>
    <dbReference type="NCBI Taxonomy" id="1280941"/>
    <lineage>
        <taxon>Bacteria</taxon>
        <taxon>Pseudomonadati</taxon>
        <taxon>Pseudomonadota</taxon>
        <taxon>Alphaproteobacteria</taxon>
        <taxon>Hyphomonadales</taxon>
        <taxon>Hyphomonadaceae</taxon>
        <taxon>Hyphomonas</taxon>
    </lineage>
</organism>
<evidence type="ECO:0000313" key="1">
    <source>
        <dbReference type="EMBL" id="RAN32652.1"/>
    </source>
</evidence>
<dbReference type="OrthoDB" id="6906417at2"/>
<dbReference type="AlphaFoldDB" id="A0A062U2I5"/>
<reference evidence="1 2" key="1">
    <citation type="submission" date="2013-04" db="EMBL/GenBank/DDBJ databases">
        <title>Hyphomonas sp. T24B3 Genome Sequencing.</title>
        <authorList>
            <person name="Lai Q."/>
            <person name="Shao Z."/>
        </authorList>
    </citation>
    <scope>NUCLEOTIDE SEQUENCE [LARGE SCALE GENOMIC DNA]</scope>
    <source>
        <strain evidence="1 2">T24B3</strain>
    </source>
</reference>
<dbReference type="RefSeq" id="WP_034827189.1">
    <property type="nucleotide sequence ID" value="NZ_AWFA01000028.1"/>
</dbReference>
<keyword evidence="2" id="KW-1185">Reference proteome</keyword>
<dbReference type="EMBL" id="AWFB01000030">
    <property type="protein sequence ID" value="RAN32652.1"/>
    <property type="molecule type" value="Genomic_DNA"/>
</dbReference>